<name>A0ABU8LMG9_9MICO</name>
<feature type="compositionally biased region" description="Low complexity" evidence="1">
    <location>
        <begin position="51"/>
        <end position="62"/>
    </location>
</feature>
<keyword evidence="5" id="KW-1185">Reference proteome</keyword>
<evidence type="ECO:0000259" key="3">
    <source>
        <dbReference type="Pfam" id="PF10708"/>
    </source>
</evidence>
<feature type="compositionally biased region" description="Low complexity" evidence="1">
    <location>
        <begin position="29"/>
        <end position="41"/>
    </location>
</feature>
<protein>
    <submittedName>
        <fullName evidence="4">DUF2510 domain-containing protein</fullName>
    </submittedName>
</protein>
<accession>A0ABU8LMG9</accession>
<dbReference type="EMBL" id="JBBDGN010000013">
    <property type="protein sequence ID" value="MEJ1092525.1"/>
    <property type="molecule type" value="Genomic_DNA"/>
</dbReference>
<keyword evidence="2" id="KW-0812">Transmembrane</keyword>
<sequence>MSTPAGWYDDGSGRQRWWDGTQWTEHFAPEQQPAVPAAPEQSTPDAQTEQYAPYTPPTAQSPAAQTAVYPGLAGMPSTTPAEKKTPLVGFIALGLAVVGTILAFFPPLVSIFGFFLLFVAFVMSIVGLFLKGNAKWPSIAGLSLSVVGTIIGIVMFVIFTVGAVQQLSDSTTGPTSSSSDAPSDAPSDTPSDGPTDAAPSGDRPSVAEVEEGLAAILEDSGAGDTYSQEQLTCTAQFFVDSDIPDDKLAIIAEGPDALYSDIEAATEFTEKFANSFETCLF</sequence>
<keyword evidence="2" id="KW-0472">Membrane</keyword>
<comment type="caution">
    <text evidence="4">The sequence shown here is derived from an EMBL/GenBank/DDBJ whole genome shotgun (WGS) entry which is preliminary data.</text>
</comment>
<proteinExistence type="predicted"/>
<keyword evidence="2" id="KW-1133">Transmembrane helix</keyword>
<evidence type="ECO:0000256" key="1">
    <source>
        <dbReference type="SAM" id="MobiDB-lite"/>
    </source>
</evidence>
<gene>
    <name evidence="4" type="ORF">WDU93_12605</name>
</gene>
<dbReference type="Proteomes" id="UP001366085">
    <property type="component" value="Unassembled WGS sequence"/>
</dbReference>
<feature type="transmembrane region" description="Helical" evidence="2">
    <location>
        <begin position="87"/>
        <end position="105"/>
    </location>
</feature>
<evidence type="ECO:0000313" key="5">
    <source>
        <dbReference type="Proteomes" id="UP001366085"/>
    </source>
</evidence>
<evidence type="ECO:0000256" key="2">
    <source>
        <dbReference type="SAM" id="Phobius"/>
    </source>
</evidence>
<feature type="transmembrane region" description="Helical" evidence="2">
    <location>
        <begin position="142"/>
        <end position="164"/>
    </location>
</feature>
<feature type="transmembrane region" description="Helical" evidence="2">
    <location>
        <begin position="111"/>
        <end position="130"/>
    </location>
</feature>
<feature type="region of interest" description="Disordered" evidence="1">
    <location>
        <begin position="1"/>
        <end position="62"/>
    </location>
</feature>
<feature type="domain" description="DUF2510" evidence="3">
    <location>
        <begin position="5"/>
        <end position="34"/>
    </location>
</feature>
<organism evidence="4 5">
    <name type="scientific">Microbacterium istanbulense</name>
    <dbReference type="NCBI Taxonomy" id="3122049"/>
    <lineage>
        <taxon>Bacteria</taxon>
        <taxon>Bacillati</taxon>
        <taxon>Actinomycetota</taxon>
        <taxon>Actinomycetes</taxon>
        <taxon>Micrococcales</taxon>
        <taxon>Microbacteriaceae</taxon>
        <taxon>Microbacterium</taxon>
    </lineage>
</organism>
<dbReference type="Pfam" id="PF10708">
    <property type="entry name" value="DUF2510"/>
    <property type="match status" value="1"/>
</dbReference>
<dbReference type="RefSeq" id="WP_337321163.1">
    <property type="nucleotide sequence ID" value="NZ_JBBDGN010000013.1"/>
</dbReference>
<reference evidence="4 5" key="1">
    <citation type="submission" date="2024-02" db="EMBL/GenBank/DDBJ databases">
        <authorList>
            <person name="Saticioglu I.B."/>
        </authorList>
    </citation>
    <scope>NUCLEOTIDE SEQUENCE [LARGE SCALE GENOMIC DNA]</scope>
    <source>
        <strain evidence="4 5">Mu-43</strain>
    </source>
</reference>
<evidence type="ECO:0000313" key="4">
    <source>
        <dbReference type="EMBL" id="MEJ1092525.1"/>
    </source>
</evidence>
<feature type="region of interest" description="Disordered" evidence="1">
    <location>
        <begin position="170"/>
        <end position="204"/>
    </location>
</feature>
<dbReference type="InterPro" id="IPR018929">
    <property type="entry name" value="DUF2510"/>
</dbReference>
<feature type="compositionally biased region" description="Low complexity" evidence="1">
    <location>
        <begin position="170"/>
        <end position="197"/>
    </location>
</feature>